<dbReference type="AlphaFoldDB" id="A0A3S5CKU4"/>
<organism evidence="1 2">
    <name type="scientific">Protopolystoma xenopodis</name>
    <dbReference type="NCBI Taxonomy" id="117903"/>
    <lineage>
        <taxon>Eukaryota</taxon>
        <taxon>Metazoa</taxon>
        <taxon>Spiralia</taxon>
        <taxon>Lophotrochozoa</taxon>
        <taxon>Platyhelminthes</taxon>
        <taxon>Monogenea</taxon>
        <taxon>Polyopisthocotylea</taxon>
        <taxon>Polystomatidea</taxon>
        <taxon>Polystomatidae</taxon>
        <taxon>Protopolystoma</taxon>
    </lineage>
</organism>
<proteinExistence type="predicted"/>
<dbReference type="Proteomes" id="UP000784294">
    <property type="component" value="Unassembled WGS sequence"/>
</dbReference>
<evidence type="ECO:0000313" key="1">
    <source>
        <dbReference type="EMBL" id="VEL16651.1"/>
    </source>
</evidence>
<accession>A0A3S5CKU4</accession>
<name>A0A3S5CKU4_9PLAT</name>
<keyword evidence="2" id="KW-1185">Reference proteome</keyword>
<sequence length="72" mass="7862">MLPEPANMSRRRVILVARTVGDASIEGRCAMLACQQSGAIRPSLLQSIFGSVVTKRARTVQLQKSIGFERFG</sequence>
<dbReference type="EMBL" id="CAAALY010029364">
    <property type="protein sequence ID" value="VEL16651.1"/>
    <property type="molecule type" value="Genomic_DNA"/>
</dbReference>
<reference evidence="1" key="1">
    <citation type="submission" date="2018-11" db="EMBL/GenBank/DDBJ databases">
        <authorList>
            <consortium name="Pathogen Informatics"/>
        </authorList>
    </citation>
    <scope>NUCLEOTIDE SEQUENCE</scope>
</reference>
<protein>
    <submittedName>
        <fullName evidence="1">Uncharacterized protein</fullName>
    </submittedName>
</protein>
<gene>
    <name evidence="1" type="ORF">PXEA_LOCUS10091</name>
</gene>
<comment type="caution">
    <text evidence="1">The sequence shown here is derived from an EMBL/GenBank/DDBJ whole genome shotgun (WGS) entry which is preliminary data.</text>
</comment>
<evidence type="ECO:0000313" key="2">
    <source>
        <dbReference type="Proteomes" id="UP000784294"/>
    </source>
</evidence>